<feature type="transmembrane region" description="Helical" evidence="1">
    <location>
        <begin position="105"/>
        <end position="127"/>
    </location>
</feature>
<dbReference type="STRING" id="1678840.ATC1_13436"/>
<evidence type="ECO:0000313" key="3">
    <source>
        <dbReference type="Proteomes" id="UP000053370"/>
    </source>
</evidence>
<dbReference type="InterPro" id="IPR010721">
    <property type="entry name" value="UstE-like"/>
</dbReference>
<dbReference type="PROSITE" id="PS50244">
    <property type="entry name" value="S5A_REDUCTASE"/>
    <property type="match status" value="1"/>
</dbReference>
<sequence length="262" mass="30540">MMTIQTIFGINLAVILVLMIILWVISLLIKNSSIVDIFWGAGFVLSVWIYFFLTPNGFQGRKLLISILATIWGLRLATHIFIRNFRKPEDSRYQKFRSDAGKTWWWRSLFQVFLLQGLLLCIISTPLLAAQIHPSPNHFIFFDFLGVIFWMIGFFFEASGDFQLAKFRANPQNKGKILDTGVWRYTRHPNYFGDSMQWWGYFSIASAAGGWWTIFSPIIMTTLLVRVSGAKLLEKTMGQNPKYQEYIKNTPFFIPWIPKKRK</sequence>
<evidence type="ECO:0000256" key="1">
    <source>
        <dbReference type="SAM" id="Phobius"/>
    </source>
</evidence>
<dbReference type="Gene3D" id="1.20.120.1630">
    <property type="match status" value="1"/>
</dbReference>
<organism evidence="2">
    <name type="scientific">Flexilinea flocculi</name>
    <dbReference type="NCBI Taxonomy" id="1678840"/>
    <lineage>
        <taxon>Bacteria</taxon>
        <taxon>Bacillati</taxon>
        <taxon>Chloroflexota</taxon>
        <taxon>Anaerolineae</taxon>
        <taxon>Anaerolineales</taxon>
        <taxon>Anaerolineaceae</taxon>
        <taxon>Flexilinea</taxon>
    </lineage>
</organism>
<keyword evidence="1" id="KW-1133">Transmembrane helix</keyword>
<accession>A0A0S7BJE6</accession>
<dbReference type="PANTHER" id="PTHR32251:SF17">
    <property type="entry name" value="STEROID 5-ALPHA REDUCTASE C-TERMINAL DOMAIN-CONTAINING PROTEIN"/>
    <property type="match status" value="1"/>
</dbReference>
<feature type="transmembrane region" description="Helical" evidence="1">
    <location>
        <begin position="198"/>
        <end position="225"/>
    </location>
</feature>
<keyword evidence="1" id="KW-0472">Membrane</keyword>
<feature type="transmembrane region" description="Helical" evidence="1">
    <location>
        <begin position="65"/>
        <end position="85"/>
    </location>
</feature>
<reference evidence="2" key="1">
    <citation type="journal article" date="2015" name="Genome Announc.">
        <title>Draft Genome Sequence of Anaerolineae Strain TC1, a Novel Isolate from a Methanogenic Wastewater Treatment System.</title>
        <authorList>
            <person name="Matsuura N."/>
            <person name="Tourlousse D.M."/>
            <person name="Sun L."/>
            <person name="Toyonaga M."/>
            <person name="Kuroda K."/>
            <person name="Ohashi A."/>
            <person name="Cruz R."/>
            <person name="Yamaguchi T."/>
            <person name="Sekiguchi Y."/>
        </authorList>
    </citation>
    <scope>NUCLEOTIDE SEQUENCE [LARGE SCALE GENOMIC DNA]</scope>
    <source>
        <strain evidence="2">TC1</strain>
    </source>
</reference>
<dbReference type="Proteomes" id="UP000053370">
    <property type="component" value="Unassembled WGS sequence"/>
</dbReference>
<dbReference type="RefSeq" id="WP_201777254.1">
    <property type="nucleotide sequence ID" value="NZ_DF968181.1"/>
</dbReference>
<dbReference type="AlphaFoldDB" id="A0A0S7BJE6"/>
<dbReference type="GO" id="GO:0016020">
    <property type="term" value="C:membrane"/>
    <property type="evidence" value="ECO:0007669"/>
    <property type="project" value="TreeGrafter"/>
</dbReference>
<keyword evidence="1" id="KW-0812">Transmembrane</keyword>
<keyword evidence="3" id="KW-1185">Reference proteome</keyword>
<name>A0A0S7BJE6_9CHLR</name>
<protein>
    <submittedName>
        <fullName evidence="2">Steroid 5-alpha reductase family enzyme</fullName>
    </submittedName>
</protein>
<feature type="transmembrane region" description="Helical" evidence="1">
    <location>
        <begin position="139"/>
        <end position="156"/>
    </location>
</feature>
<evidence type="ECO:0000313" key="2">
    <source>
        <dbReference type="EMBL" id="GAP40460.1"/>
    </source>
</evidence>
<dbReference type="PATRIC" id="fig|1678840.3.peg.1714"/>
<gene>
    <name evidence="2" type="ORF">ATC1_13436</name>
</gene>
<feature type="transmembrane region" description="Helical" evidence="1">
    <location>
        <begin position="7"/>
        <end position="28"/>
    </location>
</feature>
<proteinExistence type="predicted"/>
<feature type="transmembrane region" description="Helical" evidence="1">
    <location>
        <begin position="34"/>
        <end position="53"/>
    </location>
</feature>
<dbReference type="Pfam" id="PF06966">
    <property type="entry name" value="DUF1295"/>
    <property type="match status" value="1"/>
</dbReference>
<dbReference type="EMBL" id="DF968181">
    <property type="protein sequence ID" value="GAP40460.1"/>
    <property type="molecule type" value="Genomic_DNA"/>
</dbReference>
<dbReference type="PANTHER" id="PTHR32251">
    <property type="entry name" value="3-OXO-5-ALPHA-STEROID 4-DEHYDROGENASE"/>
    <property type="match status" value="1"/>
</dbReference>